<evidence type="ECO:0000256" key="3">
    <source>
        <dbReference type="ARBA" id="ARBA00022801"/>
    </source>
</evidence>
<dbReference type="Pfam" id="PF13365">
    <property type="entry name" value="Trypsin_2"/>
    <property type="match status" value="1"/>
</dbReference>
<evidence type="ECO:0000256" key="2">
    <source>
        <dbReference type="ARBA" id="ARBA00022670"/>
    </source>
</evidence>
<dbReference type="InterPro" id="IPR036034">
    <property type="entry name" value="PDZ_sf"/>
</dbReference>
<dbReference type="InterPro" id="IPR043504">
    <property type="entry name" value="Peptidase_S1_PA_chymotrypsin"/>
</dbReference>
<dbReference type="Pfam" id="PF13180">
    <property type="entry name" value="PDZ_2"/>
    <property type="match status" value="1"/>
</dbReference>
<evidence type="ECO:0000256" key="4">
    <source>
        <dbReference type="SAM" id="Phobius"/>
    </source>
</evidence>
<organism evidence="6 7">
    <name type="scientific">Ilumatobacter coccineus</name>
    <dbReference type="NCBI Taxonomy" id="467094"/>
    <lineage>
        <taxon>Bacteria</taxon>
        <taxon>Bacillati</taxon>
        <taxon>Actinomycetota</taxon>
        <taxon>Acidimicrobiia</taxon>
        <taxon>Acidimicrobiales</taxon>
        <taxon>Ilumatobacteraceae</taxon>
        <taxon>Ilumatobacter</taxon>
    </lineage>
</organism>
<dbReference type="Gene3D" id="2.40.10.10">
    <property type="entry name" value="Trypsin-like serine proteases"/>
    <property type="match status" value="2"/>
</dbReference>
<keyword evidence="4" id="KW-0812">Transmembrane</keyword>
<dbReference type="EMBL" id="PDSL01000092">
    <property type="protein sequence ID" value="PIE31312.1"/>
    <property type="molecule type" value="Genomic_DNA"/>
</dbReference>
<name>A0A2G6K8K7_9ACTN</name>
<dbReference type="InterPro" id="IPR051201">
    <property type="entry name" value="Chloro_Bact_Ser_Proteases"/>
</dbReference>
<dbReference type="InterPro" id="IPR001478">
    <property type="entry name" value="PDZ"/>
</dbReference>
<keyword evidence="4" id="KW-0472">Membrane</keyword>
<dbReference type="Proteomes" id="UP000230914">
    <property type="component" value="Unassembled WGS sequence"/>
</dbReference>
<comment type="caution">
    <text evidence="6">The sequence shown here is derived from an EMBL/GenBank/DDBJ whole genome shotgun (WGS) entry which is preliminary data.</text>
</comment>
<evidence type="ECO:0000256" key="1">
    <source>
        <dbReference type="ARBA" id="ARBA00010541"/>
    </source>
</evidence>
<dbReference type="InterPro" id="IPR009003">
    <property type="entry name" value="Peptidase_S1_PA"/>
</dbReference>
<keyword evidence="3" id="KW-0378">Hydrolase</keyword>
<gene>
    <name evidence="6" type="ORF">CSA55_06025</name>
</gene>
<feature type="transmembrane region" description="Helical" evidence="4">
    <location>
        <begin position="12"/>
        <end position="35"/>
    </location>
</feature>
<evidence type="ECO:0000313" key="7">
    <source>
        <dbReference type="Proteomes" id="UP000230914"/>
    </source>
</evidence>
<keyword evidence="2" id="KW-0645">Protease</keyword>
<feature type="domain" description="PDZ" evidence="5">
    <location>
        <begin position="263"/>
        <end position="351"/>
    </location>
</feature>
<dbReference type="PANTHER" id="PTHR43343:SF3">
    <property type="entry name" value="PROTEASE DO-LIKE 8, CHLOROPLASTIC"/>
    <property type="match status" value="1"/>
</dbReference>
<dbReference type="PANTHER" id="PTHR43343">
    <property type="entry name" value="PEPTIDASE S12"/>
    <property type="match status" value="1"/>
</dbReference>
<proteinExistence type="inferred from homology"/>
<dbReference type="AlphaFoldDB" id="A0A2G6K8K7"/>
<evidence type="ECO:0000313" key="6">
    <source>
        <dbReference type="EMBL" id="PIE31312.1"/>
    </source>
</evidence>
<dbReference type="InterPro" id="IPR001940">
    <property type="entry name" value="Peptidase_S1C"/>
</dbReference>
<keyword evidence="4" id="KW-1133">Transmembrane helix</keyword>
<dbReference type="SMART" id="SM00228">
    <property type="entry name" value="PDZ"/>
    <property type="match status" value="1"/>
</dbReference>
<dbReference type="PRINTS" id="PR00834">
    <property type="entry name" value="PROTEASES2C"/>
</dbReference>
<protein>
    <recommendedName>
        <fullName evidence="5">PDZ domain-containing protein</fullName>
    </recommendedName>
</protein>
<evidence type="ECO:0000259" key="5">
    <source>
        <dbReference type="PROSITE" id="PS50106"/>
    </source>
</evidence>
<reference evidence="6 7" key="1">
    <citation type="submission" date="2017-10" db="EMBL/GenBank/DDBJ databases">
        <title>Novel microbial diversity and functional potential in the marine mammal oral microbiome.</title>
        <authorList>
            <person name="Dudek N.K."/>
            <person name="Sun C.L."/>
            <person name="Burstein D."/>
            <person name="Kantor R.S."/>
            <person name="Aliaga Goltsman D.S."/>
            <person name="Bik E.M."/>
            <person name="Thomas B.C."/>
            <person name="Banfield J.F."/>
            <person name="Relman D.A."/>
        </authorList>
    </citation>
    <scope>NUCLEOTIDE SEQUENCE [LARGE SCALE GENOMIC DNA]</scope>
    <source>
        <strain evidence="6">DOLJORAL78_61_10</strain>
    </source>
</reference>
<dbReference type="GO" id="GO:0004252">
    <property type="term" value="F:serine-type endopeptidase activity"/>
    <property type="evidence" value="ECO:0007669"/>
    <property type="project" value="InterPro"/>
</dbReference>
<accession>A0A2G6K8K7</accession>
<dbReference type="GO" id="GO:0006508">
    <property type="term" value="P:proteolysis"/>
    <property type="evidence" value="ECO:0007669"/>
    <property type="project" value="UniProtKB-KW"/>
</dbReference>
<dbReference type="SUPFAM" id="SSF50494">
    <property type="entry name" value="Trypsin-like serine proteases"/>
    <property type="match status" value="1"/>
</dbReference>
<comment type="similarity">
    <text evidence="1">Belongs to the peptidase S1C family.</text>
</comment>
<dbReference type="SUPFAM" id="SSF50156">
    <property type="entry name" value="PDZ domain-like"/>
    <property type="match status" value="1"/>
</dbReference>
<sequence>MTIPPRRRRRRGVIIGIAVVVAMIASGALGITIGIRRVNDSGDGPGLAGPTPIAVASEAVETNRRIDVAAVAAAVGPSVVTVVANITSDDVEGTSIGTGVLVTPDGEIVTNAHVIEGASSINVRLAGEIDSRAATLIASDPLNDLALVKIEGSGYDAATFAAPGSIALGQDVVAIGFALDLEGDPTVTRGIVSAINRTIQTSDGALDALIQTDAAISSGNSGGPLVNADGEIVGINTAVFRDTMNTAASNVGFAISADETLRVIDTLRRQPGQERTEGYLGVSLIERTDGGKGAFVDQVEADTPASLAGVRKGDVIIEVDGSPIDGVLGLVAAVRDRSPGDEITIVVFRDGERITLSATLVERPEFQEG</sequence>
<dbReference type="Gene3D" id="2.30.42.10">
    <property type="match status" value="1"/>
</dbReference>
<dbReference type="PROSITE" id="PS50106">
    <property type="entry name" value="PDZ"/>
    <property type="match status" value="1"/>
</dbReference>